<protein>
    <submittedName>
        <fullName evidence="1">Uncharacterized protein</fullName>
    </submittedName>
</protein>
<evidence type="ECO:0000313" key="1">
    <source>
        <dbReference type="EMBL" id="HBQ50327.1"/>
    </source>
</evidence>
<evidence type="ECO:0000313" key="2">
    <source>
        <dbReference type="Proteomes" id="UP000263957"/>
    </source>
</evidence>
<gene>
    <name evidence="1" type="ORF">DD728_15870</name>
</gene>
<reference evidence="1 2" key="1">
    <citation type="journal article" date="2018" name="Nat. Biotechnol.">
        <title>A standardized bacterial taxonomy based on genome phylogeny substantially revises the tree of life.</title>
        <authorList>
            <person name="Parks D.H."/>
            <person name="Chuvochina M."/>
            <person name="Waite D.W."/>
            <person name="Rinke C."/>
            <person name="Skarshewski A."/>
            <person name="Chaumeil P.A."/>
            <person name="Hugenholtz P."/>
        </authorList>
    </citation>
    <scope>NUCLEOTIDE SEQUENCE [LARGE SCALE GENOMIC DNA]</scope>
    <source>
        <strain evidence="1">UBA10378</strain>
    </source>
</reference>
<sequence length="191" mass="21204">MTDGPFRNAELSSRWKQYGKDLVSDATSLEERTAQACHSMIGTDDLPAISTILADIKAHAQRPQMDLDAISSMEALFESHPKSPLTDTLQKHLIANLRDQMPLGTALDQALPSTVADWIGITKNRLDEECIRARDLGDMNENDYRKGIERNRETFANINSDALCDALTTGDKRAFKQAQQKKTGVDEGPDE</sequence>
<proteinExistence type="predicted"/>
<dbReference type="Proteomes" id="UP000263957">
    <property type="component" value="Unassembled WGS sequence"/>
</dbReference>
<dbReference type="EMBL" id="DOGS01000319">
    <property type="protein sequence ID" value="HBQ50327.1"/>
    <property type="molecule type" value="Genomic_DNA"/>
</dbReference>
<name>A0A356W9N1_9PROT</name>
<dbReference type="AlphaFoldDB" id="A0A356W9N1"/>
<organism evidence="1 2">
    <name type="scientific">Hyphomonas atlantica</name>
    <dbReference type="NCBI Taxonomy" id="1280948"/>
    <lineage>
        <taxon>Bacteria</taxon>
        <taxon>Pseudomonadati</taxon>
        <taxon>Pseudomonadota</taxon>
        <taxon>Alphaproteobacteria</taxon>
        <taxon>Hyphomonadales</taxon>
        <taxon>Hyphomonadaceae</taxon>
        <taxon>Hyphomonas</taxon>
    </lineage>
</organism>
<comment type="caution">
    <text evidence="1">The sequence shown here is derived from an EMBL/GenBank/DDBJ whole genome shotgun (WGS) entry which is preliminary data.</text>
</comment>
<accession>A0A356W9N1</accession>